<feature type="signal peptide" evidence="3">
    <location>
        <begin position="1"/>
        <end position="24"/>
    </location>
</feature>
<proteinExistence type="predicted"/>
<evidence type="ECO:0000256" key="1">
    <source>
        <dbReference type="SAM" id="MobiDB-lite"/>
    </source>
</evidence>
<keyword evidence="3" id="KW-0732">Signal</keyword>
<evidence type="ECO:0000256" key="2">
    <source>
        <dbReference type="SAM" id="Phobius"/>
    </source>
</evidence>
<feature type="chain" id="PRO_5008262589" description="Cysteine and tyrosine-rich protein 1" evidence="3">
    <location>
        <begin position="25"/>
        <end position="174"/>
    </location>
</feature>
<accession>A0A194AP27</accession>
<organism evidence="4">
    <name type="scientific">Pinctada fucata</name>
    <name type="common">Akoya pearl oyster</name>
    <name type="synonym">Pinctada imbricata fucata</name>
    <dbReference type="NCBI Taxonomy" id="50426"/>
    <lineage>
        <taxon>Eukaryota</taxon>
        <taxon>Metazoa</taxon>
        <taxon>Spiralia</taxon>
        <taxon>Lophotrochozoa</taxon>
        <taxon>Mollusca</taxon>
        <taxon>Bivalvia</taxon>
        <taxon>Autobranchia</taxon>
        <taxon>Pteriomorphia</taxon>
        <taxon>Pterioida</taxon>
        <taxon>Pterioidea</taxon>
        <taxon>Pteriidae</taxon>
        <taxon>Pinctada</taxon>
    </lineage>
</organism>
<keyword evidence="2" id="KW-0812">Transmembrane</keyword>
<feature type="region of interest" description="Disordered" evidence="1">
    <location>
        <begin position="133"/>
        <end position="174"/>
    </location>
</feature>
<reference evidence="4" key="1">
    <citation type="submission" date="2016-03" db="EMBL/GenBank/DDBJ databases">
        <authorList>
            <person name="Ploux O."/>
        </authorList>
    </citation>
    <scope>NUCLEOTIDE SEQUENCE</scope>
    <source>
        <tissue evidence="4">Mantle</tissue>
    </source>
</reference>
<protein>
    <recommendedName>
        <fullName evidence="5">Cysteine and tyrosine-rich protein 1</fullName>
    </recommendedName>
</protein>
<sequence>MASWTLAYLTGLFLIILEVCYSLALSCYNKYKYFDYEFCYGYENHCCGYYGYQYCCHSGLEGGAIAGIVIGCLIGLGVLVTLVIVCCCVAMNKNKGSSGRVIHPAGGTGLTVVNASSQQAMYGGPGQYGPSYPQYGGGYSNPSAPPGYNPAYSSEPGPNPAYPSTQPVNPPPYA</sequence>
<feature type="transmembrane region" description="Helical" evidence="2">
    <location>
        <begin position="64"/>
        <end position="90"/>
    </location>
</feature>
<dbReference type="EMBL" id="GELH01000020">
    <property type="protein sequence ID" value="JAS04252.1"/>
    <property type="molecule type" value="Transcribed_RNA"/>
</dbReference>
<evidence type="ECO:0000256" key="3">
    <source>
        <dbReference type="SAM" id="SignalP"/>
    </source>
</evidence>
<keyword evidence="2" id="KW-1133">Transmembrane helix</keyword>
<keyword evidence="2" id="KW-0472">Membrane</keyword>
<evidence type="ECO:0000313" key="4">
    <source>
        <dbReference type="EMBL" id="JAS04252.1"/>
    </source>
</evidence>
<name>A0A194AP27_PINFU</name>
<dbReference type="AlphaFoldDB" id="A0A194AP27"/>
<evidence type="ECO:0008006" key="5">
    <source>
        <dbReference type="Google" id="ProtNLM"/>
    </source>
</evidence>